<dbReference type="InterPro" id="IPR028081">
    <property type="entry name" value="Leu-bd"/>
</dbReference>
<comment type="similarity">
    <text evidence="1">Belongs to the leucine-binding protein family.</text>
</comment>
<dbReference type="PANTHER" id="PTHR47151:SF2">
    <property type="entry name" value="AMINO ACID BINDING PROTEIN"/>
    <property type="match status" value="1"/>
</dbReference>
<reference evidence="5 6" key="1">
    <citation type="submission" date="2018-06" db="EMBL/GenBank/DDBJ databases">
        <title>Genomic Encyclopedia of Type Strains, Phase IV (KMG-IV): sequencing the most valuable type-strain genomes for metagenomic binning, comparative biology and taxonomic classification.</title>
        <authorList>
            <person name="Goeker M."/>
        </authorList>
    </citation>
    <scope>NUCLEOTIDE SEQUENCE [LARGE SCALE GENOMIC DNA]</scope>
    <source>
        <strain evidence="5 6">DSM 18048</strain>
    </source>
</reference>
<name>A0A318SGA2_9DEIO</name>
<dbReference type="AlphaFoldDB" id="A0A318SGA2"/>
<keyword evidence="2 3" id="KW-0732">Signal</keyword>
<gene>
    <name evidence="5" type="ORF">DES52_12729</name>
</gene>
<dbReference type="Proteomes" id="UP000248326">
    <property type="component" value="Unassembled WGS sequence"/>
</dbReference>
<dbReference type="EMBL" id="QJSX01000027">
    <property type="protein sequence ID" value="PYE48695.1"/>
    <property type="molecule type" value="Genomic_DNA"/>
</dbReference>
<evidence type="ECO:0000313" key="6">
    <source>
        <dbReference type="Proteomes" id="UP000248326"/>
    </source>
</evidence>
<dbReference type="RefSeq" id="WP_110888856.1">
    <property type="nucleotide sequence ID" value="NZ_QJSX01000027.1"/>
</dbReference>
<feature type="domain" description="Leucine-binding protein" evidence="4">
    <location>
        <begin position="27"/>
        <end position="368"/>
    </location>
</feature>
<dbReference type="OrthoDB" id="57337at2"/>
<accession>A0A318SGA2</accession>
<keyword evidence="6" id="KW-1185">Reference proteome</keyword>
<sequence length="385" mass="40658">MFHSRARVILGLSLLAALSSASAQRAVKVATISPLTGSLAALGQDIKQGAEVAFRMHSAALRAAGLNVTLQSFDDNGNATRGVNVAQQILSDSSFLGVVGPLNSGVSLRVSEVLSKGNIAVISPTSTSDTLTEQKWNNFFRVVAPDRAQADAASAYIADVLKPKSVFVVTDNTTYGNSLTQQLQGNLKDKNVRVVAYVGVSEDAGYKALVNRVKESGAELVFFGGTPDKGGPFLKLLRDGGVTTRFMGGDALDSEVLTRTAGAAARDTLFTTVFGPVSAFANRSTFVNAYEAAFKKAPSGIAAFSFDAMNVLLDSLERAAKNGAPTRESVLAAVRTTNFDASTALTGRIAFTKTGERSNSPLFLIRVSDTTLTSRVERVLRYTAR</sequence>
<evidence type="ECO:0000259" key="4">
    <source>
        <dbReference type="Pfam" id="PF13458"/>
    </source>
</evidence>
<dbReference type="SUPFAM" id="SSF53822">
    <property type="entry name" value="Periplasmic binding protein-like I"/>
    <property type="match status" value="1"/>
</dbReference>
<organism evidence="5 6">
    <name type="scientific">Deinococcus yavapaiensis KR-236</name>
    <dbReference type="NCBI Taxonomy" id="694435"/>
    <lineage>
        <taxon>Bacteria</taxon>
        <taxon>Thermotogati</taxon>
        <taxon>Deinococcota</taxon>
        <taxon>Deinococci</taxon>
        <taxon>Deinococcales</taxon>
        <taxon>Deinococcaceae</taxon>
        <taxon>Deinococcus</taxon>
    </lineage>
</organism>
<feature type="signal peptide" evidence="3">
    <location>
        <begin position="1"/>
        <end position="25"/>
    </location>
</feature>
<dbReference type="InterPro" id="IPR028082">
    <property type="entry name" value="Peripla_BP_I"/>
</dbReference>
<dbReference type="CDD" id="cd06342">
    <property type="entry name" value="PBP1_ABC_LIVBP-like"/>
    <property type="match status" value="1"/>
</dbReference>
<proteinExistence type="inferred from homology"/>
<comment type="caution">
    <text evidence="5">The sequence shown here is derived from an EMBL/GenBank/DDBJ whole genome shotgun (WGS) entry which is preliminary data.</text>
</comment>
<feature type="chain" id="PRO_5016344293" evidence="3">
    <location>
        <begin position="26"/>
        <end position="385"/>
    </location>
</feature>
<evidence type="ECO:0000313" key="5">
    <source>
        <dbReference type="EMBL" id="PYE48695.1"/>
    </source>
</evidence>
<evidence type="ECO:0000256" key="3">
    <source>
        <dbReference type="SAM" id="SignalP"/>
    </source>
</evidence>
<dbReference type="Pfam" id="PF13458">
    <property type="entry name" value="Peripla_BP_6"/>
    <property type="match status" value="1"/>
</dbReference>
<evidence type="ECO:0000256" key="2">
    <source>
        <dbReference type="ARBA" id="ARBA00022729"/>
    </source>
</evidence>
<dbReference type="Gene3D" id="3.40.50.2300">
    <property type="match status" value="2"/>
</dbReference>
<evidence type="ECO:0000256" key="1">
    <source>
        <dbReference type="ARBA" id="ARBA00010062"/>
    </source>
</evidence>
<dbReference type="PANTHER" id="PTHR47151">
    <property type="entry name" value="LEU/ILE/VAL-BINDING ABC TRANSPORTER SUBUNIT"/>
    <property type="match status" value="1"/>
</dbReference>
<protein>
    <submittedName>
        <fullName evidence="5">Amino acid/amide ABC transporter substrate-binding protein (HAAT family)</fullName>
    </submittedName>
</protein>